<evidence type="ECO:0000256" key="1">
    <source>
        <dbReference type="SAM" id="MobiDB-lite"/>
    </source>
</evidence>
<feature type="non-terminal residue" evidence="2">
    <location>
        <position position="88"/>
    </location>
</feature>
<reference evidence="2" key="1">
    <citation type="submission" date="2023-06" db="EMBL/GenBank/DDBJ databases">
        <title>Genome-scale phylogeny and comparative genomics of the fungal order Sordariales.</title>
        <authorList>
            <consortium name="Lawrence Berkeley National Laboratory"/>
            <person name="Hensen N."/>
            <person name="Bonometti L."/>
            <person name="Westerberg I."/>
            <person name="Brannstrom I.O."/>
            <person name="Guillou S."/>
            <person name="Cros-Aarteil S."/>
            <person name="Calhoun S."/>
            <person name="Haridas S."/>
            <person name="Kuo A."/>
            <person name="Mondo S."/>
            <person name="Pangilinan J."/>
            <person name="Riley R."/>
            <person name="Labutti K."/>
            <person name="Andreopoulos B."/>
            <person name="Lipzen A."/>
            <person name="Chen C."/>
            <person name="Yanf M."/>
            <person name="Daum C."/>
            <person name="Ng V."/>
            <person name="Clum A."/>
            <person name="Steindorff A."/>
            <person name="Ohm R."/>
            <person name="Martin F."/>
            <person name="Silar P."/>
            <person name="Natvig D."/>
            <person name="Lalanne C."/>
            <person name="Gautier V."/>
            <person name="Ament-Velasquez S.L."/>
            <person name="Kruys A."/>
            <person name="Hutchinson M.I."/>
            <person name="Powell A.J."/>
            <person name="Barry K."/>
            <person name="Miller A.N."/>
            <person name="Grigoriev I.V."/>
            <person name="Debuchy R."/>
            <person name="Gladieux P."/>
            <person name="Thoren M.H."/>
            <person name="Johannesson H."/>
        </authorList>
    </citation>
    <scope>NUCLEOTIDE SEQUENCE</scope>
    <source>
        <strain evidence="2">SMH4607-1</strain>
    </source>
</reference>
<dbReference type="EMBL" id="JAUKUA010000006">
    <property type="protein sequence ID" value="KAK0708110.1"/>
    <property type="molecule type" value="Genomic_DNA"/>
</dbReference>
<gene>
    <name evidence="2" type="ORF">B0H67DRAFT_442612</name>
</gene>
<proteinExistence type="predicted"/>
<sequence>NAPVVDTSVIEAYLGHERPVHCRRTLDQYRYYMLESTESRDRDQVVYKWARTQQKKESKGGDRTDGAPGAGGRPIIMVDQLWLWILPD</sequence>
<keyword evidence="3" id="KW-1185">Reference proteome</keyword>
<feature type="compositionally biased region" description="Basic and acidic residues" evidence="1">
    <location>
        <begin position="54"/>
        <end position="65"/>
    </location>
</feature>
<feature type="region of interest" description="Disordered" evidence="1">
    <location>
        <begin position="51"/>
        <end position="73"/>
    </location>
</feature>
<comment type="caution">
    <text evidence="2">The sequence shown here is derived from an EMBL/GenBank/DDBJ whole genome shotgun (WGS) entry which is preliminary data.</text>
</comment>
<evidence type="ECO:0000313" key="3">
    <source>
        <dbReference type="Proteomes" id="UP001172102"/>
    </source>
</evidence>
<protein>
    <submittedName>
        <fullName evidence="2">Uncharacterized protein</fullName>
    </submittedName>
</protein>
<feature type="non-terminal residue" evidence="2">
    <location>
        <position position="1"/>
    </location>
</feature>
<accession>A0AA40DM01</accession>
<dbReference type="PANTHER" id="PTHR47685">
    <property type="entry name" value="MAGNESIUM TRANSPORT PROTEIN CORA"/>
    <property type="match status" value="1"/>
</dbReference>
<dbReference type="AlphaFoldDB" id="A0AA40DM01"/>
<organism evidence="2 3">
    <name type="scientific">Lasiosphaeris hirsuta</name>
    <dbReference type="NCBI Taxonomy" id="260670"/>
    <lineage>
        <taxon>Eukaryota</taxon>
        <taxon>Fungi</taxon>
        <taxon>Dikarya</taxon>
        <taxon>Ascomycota</taxon>
        <taxon>Pezizomycotina</taxon>
        <taxon>Sordariomycetes</taxon>
        <taxon>Sordariomycetidae</taxon>
        <taxon>Sordariales</taxon>
        <taxon>Lasiosphaeriaceae</taxon>
        <taxon>Lasiosphaeris</taxon>
    </lineage>
</organism>
<dbReference type="InterPro" id="IPR050829">
    <property type="entry name" value="CorA_MIT"/>
</dbReference>
<evidence type="ECO:0000313" key="2">
    <source>
        <dbReference type="EMBL" id="KAK0708110.1"/>
    </source>
</evidence>
<dbReference type="PANTHER" id="PTHR47685:SF1">
    <property type="entry name" value="MAGNESIUM TRANSPORT PROTEIN CORA"/>
    <property type="match status" value="1"/>
</dbReference>
<name>A0AA40DM01_9PEZI</name>
<dbReference type="Proteomes" id="UP001172102">
    <property type="component" value="Unassembled WGS sequence"/>
</dbReference>